<dbReference type="InterPro" id="IPR042154">
    <property type="entry name" value="Death_UNC5C"/>
</dbReference>
<dbReference type="FunFam" id="2.20.100.10:FF:000002">
    <property type="entry name" value="Unc-5 netrin receptor C"/>
    <property type="match status" value="1"/>
</dbReference>
<dbReference type="Pfam" id="PF00090">
    <property type="entry name" value="TSP_1"/>
    <property type="match status" value="2"/>
</dbReference>
<name>A0A7K4JWR5_9AVES</name>
<evidence type="ECO:0000256" key="1">
    <source>
        <dbReference type="ARBA" id="ARBA00004251"/>
    </source>
</evidence>
<dbReference type="Gene3D" id="2.20.100.10">
    <property type="entry name" value="Thrombospondin type-1 (TSP1) repeat"/>
    <property type="match status" value="2"/>
</dbReference>
<dbReference type="Pfam" id="PF25609">
    <property type="entry name" value="Unc5_NetrinR_N"/>
    <property type="match status" value="1"/>
</dbReference>
<dbReference type="InterPro" id="IPR000488">
    <property type="entry name" value="Death_dom"/>
</dbReference>
<evidence type="ECO:0000256" key="9">
    <source>
        <dbReference type="ARBA" id="ARBA00023136"/>
    </source>
</evidence>
<evidence type="ECO:0000259" key="15">
    <source>
        <dbReference type="PROSITE" id="PS50835"/>
    </source>
</evidence>
<dbReference type="PROSITE" id="PS51145">
    <property type="entry name" value="ZU5"/>
    <property type="match status" value="1"/>
</dbReference>
<dbReference type="SUPFAM" id="SSF82895">
    <property type="entry name" value="TSP-1 type 1 repeat"/>
    <property type="match status" value="2"/>
</dbReference>
<evidence type="ECO:0000313" key="17">
    <source>
        <dbReference type="EMBL" id="NWI08449.1"/>
    </source>
</evidence>
<keyword evidence="3 14" id="KW-0217">Developmental protein</keyword>
<dbReference type="Pfam" id="PF00791">
    <property type="entry name" value="ZU5"/>
    <property type="match status" value="1"/>
</dbReference>
<sequence length="912" mass="101263">AFTDDDFFHELPETFPSDPPEPLPHFLIEPEEAYIVKNKPVNLYCKASPATQIYFKCNSEWVHQKDHVVDERVDETSGLIVREVSIEVSRQQVEELFGLEDYWCQCVAWSSAGTTKSRKAYVRIAYLRKTFEQEPLGKEVSLEQEVLLQCRPPEGIPVAEVEWLKNEEVIDPVEDRNFYITIDHNLIIKQARLSDTANYTCVAKNIVAKRKSTTATVIVYVNGGWSTWTEWSVCNSRCGRGFQKRTRTCTNPAPLNGGAFCEGQSVQKIACTTLCPVDGKWTSWSKWSTCGTECTHWRRRECTAPAPKNGGKDCEGLVLQSKNCTDGLCMQSFIYPISTEQRTQNEYGFSSAPDSDDVALYVGIVIAVIVCLAISVVVALFVYRKNHRDFESDIIDSAALNGGFQPVSIKAARQDLLAVPPDLTSAAAMYRGPVYALHDVSDKIPMTNSPILDPLPNLKIKVYNTSGAVTPQDELSDFSSKLSPQITQSLLESETLNVKNQSLARQTDPSCTAFGTFNSLGGHLIIPDSGVSLLIPAGAVPQGRVYEMYVTVHRKENMRPPVEDSQTLLTPVVSCGPPGALLTRPVVLTVHHCAEPNTDDWQIQLKHQAAQGPWEDVVVVGEENFTTPCYIQLDPEACHVVTETLGTYALVGQSVSKAAAKRLKLALFGPLSCSSLEYSIRVYCLDDTQDALKEVLQLERQMGGQLLEEPKALHFKGSTHNLRLSIHDIAHSLWKSKLLAKYQEIPFYHIWSGCQRNLHCTFTLERFSLSTLELVCKLCVRQVEGEGQIFQLNCSVAEEPSGIEYPLRDGAGSVTALTGPGAFSIPLPIRQKLCSSLDAPQTRGHDWRMLAHKLKLDRYLNYFATKSSPTGVILDLWEAQNFPDGNLSMLAAVLEEMGRHETVVSLAAEGSY</sequence>
<evidence type="ECO:0000256" key="5">
    <source>
        <dbReference type="ARBA" id="ARBA00022692"/>
    </source>
</evidence>
<dbReference type="InterPro" id="IPR013098">
    <property type="entry name" value="Ig_I-set"/>
</dbReference>
<dbReference type="SMART" id="SM00408">
    <property type="entry name" value="IGc2"/>
    <property type="match status" value="1"/>
</dbReference>
<comment type="function">
    <text evidence="14">Receptor for netrin required for axon guidance. Mediates axon repulsion of neuronal growth cones in the developing nervous system upon ligand binding.</text>
</comment>
<dbReference type="AlphaFoldDB" id="A0A7K4JWR5"/>
<dbReference type="PROSITE" id="PS50835">
    <property type="entry name" value="IG_LIKE"/>
    <property type="match status" value="1"/>
</dbReference>
<reference evidence="17 18" key="1">
    <citation type="submission" date="2019-09" db="EMBL/GenBank/DDBJ databases">
        <title>Bird 10,000 Genomes (B10K) Project - Family phase.</title>
        <authorList>
            <person name="Zhang G."/>
        </authorList>
    </citation>
    <scope>NUCLEOTIDE SEQUENCE [LARGE SCALE GENOMIC DNA]</scope>
    <source>
        <strain evidence="17">B10K-MSB-42743</strain>
        <tissue evidence="17">Heart</tissue>
    </source>
</reference>
<dbReference type="OrthoDB" id="5973910at2759"/>
<dbReference type="SMART" id="SM00209">
    <property type="entry name" value="TSP1"/>
    <property type="match status" value="2"/>
</dbReference>
<dbReference type="CDD" id="cd08799">
    <property type="entry name" value="Death_UNC5C"/>
    <property type="match status" value="1"/>
</dbReference>
<evidence type="ECO:0000259" key="16">
    <source>
        <dbReference type="PROSITE" id="PS51145"/>
    </source>
</evidence>
<dbReference type="FunFam" id="2.60.40.10:FF:000037">
    <property type="entry name" value="Unc-5 netrin receptor C"/>
    <property type="match status" value="1"/>
</dbReference>
<dbReference type="Pfam" id="PF00531">
    <property type="entry name" value="Death"/>
    <property type="match status" value="1"/>
</dbReference>
<organism evidence="17 18">
    <name type="scientific">Crypturellus soui</name>
    <dbReference type="NCBI Taxonomy" id="458187"/>
    <lineage>
        <taxon>Eukaryota</taxon>
        <taxon>Metazoa</taxon>
        <taxon>Chordata</taxon>
        <taxon>Craniata</taxon>
        <taxon>Vertebrata</taxon>
        <taxon>Euteleostomi</taxon>
        <taxon>Archelosauria</taxon>
        <taxon>Archosauria</taxon>
        <taxon>Dinosauria</taxon>
        <taxon>Saurischia</taxon>
        <taxon>Theropoda</taxon>
        <taxon>Coelurosauria</taxon>
        <taxon>Aves</taxon>
        <taxon>Palaeognathae</taxon>
        <taxon>Tinamiformes</taxon>
        <taxon>Tinamidae</taxon>
        <taxon>Crypturellus</taxon>
    </lineage>
</organism>
<dbReference type="Gene3D" id="1.10.533.10">
    <property type="entry name" value="Death Domain, Fas"/>
    <property type="match status" value="1"/>
</dbReference>
<dbReference type="Pfam" id="PF17217">
    <property type="entry name" value="UPA"/>
    <property type="match status" value="1"/>
</dbReference>
<keyword evidence="10" id="KW-1015">Disulfide bond</keyword>
<dbReference type="FunFam" id="2.20.100.10:FF:000008">
    <property type="entry name" value="Unc-5 netrin receptor C"/>
    <property type="match status" value="1"/>
</dbReference>
<dbReference type="FunFam" id="2.60.40.10:FF:000039">
    <property type="entry name" value="Unc-5 netrin receptor C"/>
    <property type="match status" value="1"/>
</dbReference>
<dbReference type="EMBL" id="VWPX01000549">
    <property type="protein sequence ID" value="NWI08449.1"/>
    <property type="molecule type" value="Genomic_DNA"/>
</dbReference>
<keyword evidence="18" id="KW-1185">Reference proteome</keyword>
<keyword evidence="5 14" id="KW-0812">Transmembrane</keyword>
<dbReference type="InterPro" id="IPR000884">
    <property type="entry name" value="TSP1_rpt"/>
</dbReference>
<evidence type="ECO:0000256" key="3">
    <source>
        <dbReference type="ARBA" id="ARBA00022473"/>
    </source>
</evidence>
<evidence type="ECO:0000256" key="13">
    <source>
        <dbReference type="ARBA" id="ARBA00023319"/>
    </source>
</evidence>
<gene>
    <name evidence="17" type="primary">Unc5c</name>
    <name evidence="17" type="ORF">CRYSOU_R12727</name>
</gene>
<accession>A0A7K4JWR5</accession>
<dbReference type="InterPro" id="IPR003598">
    <property type="entry name" value="Ig_sub2"/>
</dbReference>
<comment type="caution">
    <text evidence="17">The sequence shown here is derived from an EMBL/GenBank/DDBJ whole genome shotgun (WGS) entry which is preliminary data.</text>
</comment>
<keyword evidence="9 14" id="KW-0472">Membrane</keyword>
<keyword evidence="4" id="KW-1003">Cell membrane</keyword>
<dbReference type="SMART" id="SM00218">
    <property type="entry name" value="ZU5"/>
    <property type="match status" value="1"/>
</dbReference>
<evidence type="ECO:0000256" key="11">
    <source>
        <dbReference type="ARBA" id="ARBA00023170"/>
    </source>
</evidence>
<dbReference type="Gene3D" id="2.60.40.10">
    <property type="entry name" value="Immunoglobulins"/>
    <property type="match status" value="2"/>
</dbReference>
<dbReference type="GO" id="GO:0005886">
    <property type="term" value="C:plasma membrane"/>
    <property type="evidence" value="ECO:0007669"/>
    <property type="project" value="UniProtKB-SubCell"/>
</dbReference>
<evidence type="ECO:0000256" key="10">
    <source>
        <dbReference type="ARBA" id="ARBA00023157"/>
    </source>
</evidence>
<dbReference type="InterPro" id="IPR036383">
    <property type="entry name" value="TSP1_rpt_sf"/>
</dbReference>
<feature type="domain" description="ZU5" evidence="16">
    <location>
        <begin position="511"/>
        <end position="645"/>
    </location>
</feature>
<dbReference type="FunFam" id="2.60.220.30:FF:000003">
    <property type="entry name" value="Unc-5 netrin receptor C"/>
    <property type="match status" value="1"/>
</dbReference>
<dbReference type="SUPFAM" id="SSF48726">
    <property type="entry name" value="Immunoglobulin"/>
    <property type="match status" value="2"/>
</dbReference>
<feature type="transmembrane region" description="Helical" evidence="14">
    <location>
        <begin position="358"/>
        <end position="383"/>
    </location>
</feature>
<dbReference type="SMART" id="SM00409">
    <property type="entry name" value="IG"/>
    <property type="match status" value="1"/>
</dbReference>
<dbReference type="Pfam" id="PF07679">
    <property type="entry name" value="I-set"/>
    <property type="match status" value="1"/>
</dbReference>
<evidence type="ECO:0000313" key="18">
    <source>
        <dbReference type="Proteomes" id="UP000545332"/>
    </source>
</evidence>
<dbReference type="InterPro" id="IPR003599">
    <property type="entry name" value="Ig_sub"/>
</dbReference>
<dbReference type="InterPro" id="IPR037936">
    <property type="entry name" value="UNC5A-D"/>
</dbReference>
<dbReference type="SUPFAM" id="SSF47986">
    <property type="entry name" value="DEATH domain"/>
    <property type="match status" value="1"/>
</dbReference>
<dbReference type="InterPro" id="IPR011029">
    <property type="entry name" value="DEATH-like_dom_sf"/>
</dbReference>
<comment type="similarity">
    <text evidence="2 14">Belongs to the unc-5 family.</text>
</comment>
<dbReference type="InterPro" id="IPR033772">
    <property type="entry name" value="UPA"/>
</dbReference>
<comment type="subcellular location">
    <subcellularLocation>
        <location evidence="1 14">Cell membrane</location>
        <topology evidence="1 14">Single-pass type I membrane protein</topology>
    </subcellularLocation>
</comment>
<keyword evidence="11 14" id="KW-0675">Receptor</keyword>
<dbReference type="Proteomes" id="UP000545332">
    <property type="component" value="Unassembled WGS sequence"/>
</dbReference>
<keyword evidence="13 14" id="KW-0393">Immunoglobulin domain</keyword>
<evidence type="ECO:0000256" key="8">
    <source>
        <dbReference type="ARBA" id="ARBA00022989"/>
    </source>
</evidence>
<evidence type="ECO:0000256" key="4">
    <source>
        <dbReference type="ARBA" id="ARBA00022475"/>
    </source>
</evidence>
<evidence type="ECO:0000256" key="14">
    <source>
        <dbReference type="RuleBase" id="RU367033"/>
    </source>
</evidence>
<protein>
    <recommendedName>
        <fullName evidence="14">Netrin receptor UNC5</fullName>
    </recommendedName>
</protein>
<feature type="domain" description="Ig-like" evidence="15">
    <location>
        <begin position="137"/>
        <end position="218"/>
    </location>
</feature>
<dbReference type="SMART" id="SM00005">
    <property type="entry name" value="DEATH"/>
    <property type="match status" value="1"/>
</dbReference>
<feature type="non-terminal residue" evidence="17">
    <location>
        <position position="912"/>
    </location>
</feature>
<dbReference type="PANTHER" id="PTHR12582:SF7">
    <property type="entry name" value="NETRIN RECEPTOR UNC5C"/>
    <property type="match status" value="1"/>
</dbReference>
<dbReference type="InterPro" id="IPR007110">
    <property type="entry name" value="Ig-like_dom"/>
</dbReference>
<evidence type="ECO:0000256" key="2">
    <source>
        <dbReference type="ARBA" id="ARBA00009844"/>
    </source>
</evidence>
<evidence type="ECO:0000256" key="12">
    <source>
        <dbReference type="ARBA" id="ARBA00023180"/>
    </source>
</evidence>
<keyword evidence="7" id="KW-0677">Repeat</keyword>
<dbReference type="InterPro" id="IPR013783">
    <property type="entry name" value="Ig-like_fold"/>
</dbReference>
<dbReference type="GO" id="GO:0005042">
    <property type="term" value="F:netrin receptor activity"/>
    <property type="evidence" value="ECO:0007669"/>
    <property type="project" value="UniProtKB-UniRule"/>
</dbReference>
<keyword evidence="12" id="KW-0325">Glycoprotein</keyword>
<dbReference type="PANTHER" id="PTHR12582">
    <property type="entry name" value="NETRIN RECEPTOR UNC5"/>
    <property type="match status" value="1"/>
</dbReference>
<feature type="non-terminal residue" evidence="17">
    <location>
        <position position="1"/>
    </location>
</feature>
<proteinExistence type="inferred from homology"/>
<dbReference type="PROSITE" id="PS50092">
    <property type="entry name" value="TSP1"/>
    <property type="match status" value="2"/>
</dbReference>
<evidence type="ECO:0000256" key="7">
    <source>
        <dbReference type="ARBA" id="ARBA00022737"/>
    </source>
</evidence>
<dbReference type="InterPro" id="IPR000906">
    <property type="entry name" value="ZU5_dom"/>
</dbReference>
<dbReference type="GO" id="GO:0007411">
    <property type="term" value="P:axon guidance"/>
    <property type="evidence" value="ECO:0007669"/>
    <property type="project" value="TreeGrafter"/>
</dbReference>
<evidence type="ECO:0000256" key="6">
    <source>
        <dbReference type="ARBA" id="ARBA00022729"/>
    </source>
</evidence>
<dbReference type="InterPro" id="IPR036179">
    <property type="entry name" value="Ig-like_dom_sf"/>
</dbReference>
<keyword evidence="6" id="KW-0732">Signal</keyword>
<dbReference type="Gene3D" id="2.60.220.30">
    <property type="match status" value="1"/>
</dbReference>
<dbReference type="FunFam" id="1.10.533.10:FF:000001">
    <property type="entry name" value="Unc-5 netrin receptor B"/>
    <property type="match status" value="1"/>
</dbReference>
<dbReference type="PRINTS" id="PR01705">
    <property type="entry name" value="TSP1REPEAT"/>
</dbReference>
<keyword evidence="8 14" id="KW-1133">Transmembrane helix</keyword>
<dbReference type="InterPro" id="IPR057755">
    <property type="entry name" value="UNC5A-D-like_N"/>
</dbReference>